<proteinExistence type="predicted"/>
<comment type="caution">
    <text evidence="2">The sequence shown here is derived from an EMBL/GenBank/DDBJ whole genome shotgun (WGS) entry which is preliminary data.</text>
</comment>
<keyword evidence="1" id="KW-0472">Membrane</keyword>
<gene>
    <name evidence="2" type="ORF">DIT97_09840</name>
</gene>
<dbReference type="EMBL" id="DQAY01000056">
    <property type="protein sequence ID" value="HCO23329.1"/>
    <property type="molecule type" value="Genomic_DNA"/>
</dbReference>
<reference evidence="2 3" key="1">
    <citation type="journal article" date="2018" name="Nat. Biotechnol.">
        <title>A standardized bacterial taxonomy based on genome phylogeny substantially revises the tree of life.</title>
        <authorList>
            <person name="Parks D.H."/>
            <person name="Chuvochina M."/>
            <person name="Waite D.W."/>
            <person name="Rinke C."/>
            <person name="Skarshewski A."/>
            <person name="Chaumeil P.A."/>
            <person name="Hugenholtz P."/>
        </authorList>
    </citation>
    <scope>NUCLEOTIDE SEQUENCE [LARGE SCALE GENOMIC DNA]</scope>
    <source>
        <strain evidence="2">UBA9375</strain>
    </source>
</reference>
<dbReference type="Proteomes" id="UP000263642">
    <property type="component" value="Unassembled WGS sequence"/>
</dbReference>
<evidence type="ECO:0000256" key="1">
    <source>
        <dbReference type="SAM" id="Phobius"/>
    </source>
</evidence>
<name>A0A3D3R3J4_9PLAN</name>
<evidence type="ECO:0000313" key="2">
    <source>
        <dbReference type="EMBL" id="HCO23329.1"/>
    </source>
</evidence>
<accession>A0A3D3R3J4</accession>
<evidence type="ECO:0000313" key="3">
    <source>
        <dbReference type="Proteomes" id="UP000263642"/>
    </source>
</evidence>
<sequence length="223" mass="25924">MSDSRKQEYLSQILQMNPLEQPAEILNRRKLFLQPQSDSRLHDSMNSSYEERRAQILEQINSLRKHFWSFKTSVIEQRLNEIDIADFPELTFAIGRLKKIAALRESFSQLQHRCENCEEFYTQFSTLVISSPAEAERLRSVTFSPSPANTFDFELPRLEDHRELARIVQQEFPELHALEKDWINQLAATSKKSNAIAWMVQTLHTLIAITAGISVVLILYLCL</sequence>
<keyword evidence="1" id="KW-1133">Transmembrane helix</keyword>
<protein>
    <submittedName>
        <fullName evidence="2">Uncharacterized protein</fullName>
    </submittedName>
</protein>
<organism evidence="2 3">
    <name type="scientific">Gimesia maris</name>
    <dbReference type="NCBI Taxonomy" id="122"/>
    <lineage>
        <taxon>Bacteria</taxon>
        <taxon>Pseudomonadati</taxon>
        <taxon>Planctomycetota</taxon>
        <taxon>Planctomycetia</taxon>
        <taxon>Planctomycetales</taxon>
        <taxon>Planctomycetaceae</taxon>
        <taxon>Gimesia</taxon>
    </lineage>
</organism>
<keyword evidence="1" id="KW-0812">Transmembrane</keyword>
<dbReference type="AlphaFoldDB" id="A0A3D3R3J4"/>
<feature type="transmembrane region" description="Helical" evidence="1">
    <location>
        <begin position="195"/>
        <end position="221"/>
    </location>
</feature>